<protein>
    <submittedName>
        <fullName evidence="1">Uncharacterized protein</fullName>
    </submittedName>
</protein>
<gene>
    <name evidence="1" type="ORF">BJ138DRAFT_1090031</name>
</gene>
<keyword evidence="2" id="KW-1185">Reference proteome</keyword>
<reference evidence="1" key="1">
    <citation type="journal article" date="2021" name="New Phytol.">
        <title>Evolutionary innovations through gain and loss of genes in the ectomycorrhizal Boletales.</title>
        <authorList>
            <person name="Wu G."/>
            <person name="Miyauchi S."/>
            <person name="Morin E."/>
            <person name="Kuo A."/>
            <person name="Drula E."/>
            <person name="Varga T."/>
            <person name="Kohler A."/>
            <person name="Feng B."/>
            <person name="Cao Y."/>
            <person name="Lipzen A."/>
            <person name="Daum C."/>
            <person name="Hundley H."/>
            <person name="Pangilinan J."/>
            <person name="Johnson J."/>
            <person name="Barry K."/>
            <person name="LaButti K."/>
            <person name="Ng V."/>
            <person name="Ahrendt S."/>
            <person name="Min B."/>
            <person name="Choi I.G."/>
            <person name="Park H."/>
            <person name="Plett J.M."/>
            <person name="Magnuson J."/>
            <person name="Spatafora J.W."/>
            <person name="Nagy L.G."/>
            <person name="Henrissat B."/>
            <person name="Grigoriev I.V."/>
            <person name="Yang Z.L."/>
            <person name="Xu J."/>
            <person name="Martin F.M."/>
        </authorList>
    </citation>
    <scope>NUCLEOTIDE SEQUENCE</scope>
    <source>
        <strain evidence="1">ATCC 28755</strain>
    </source>
</reference>
<dbReference type="Proteomes" id="UP000790377">
    <property type="component" value="Unassembled WGS sequence"/>
</dbReference>
<organism evidence="1 2">
    <name type="scientific">Hygrophoropsis aurantiaca</name>
    <dbReference type="NCBI Taxonomy" id="72124"/>
    <lineage>
        <taxon>Eukaryota</taxon>
        <taxon>Fungi</taxon>
        <taxon>Dikarya</taxon>
        <taxon>Basidiomycota</taxon>
        <taxon>Agaricomycotina</taxon>
        <taxon>Agaricomycetes</taxon>
        <taxon>Agaricomycetidae</taxon>
        <taxon>Boletales</taxon>
        <taxon>Coniophorineae</taxon>
        <taxon>Hygrophoropsidaceae</taxon>
        <taxon>Hygrophoropsis</taxon>
    </lineage>
</organism>
<evidence type="ECO:0000313" key="2">
    <source>
        <dbReference type="Proteomes" id="UP000790377"/>
    </source>
</evidence>
<sequence>MSTNLHIPPSQTWCIELSREWDVLGPFPIHAREQQYLSPSFPIYLSEPVDLRKRWYSSYADRGEVSWTKTCSDEHGNIQVSYPHIRWERLRGTEGWAALQHHSVLRTSITVFPPSISDSQSEVDNRAPRLCVELLQGSYFAIVPAETKGFVPSWYSGNIYAMERSPLQSVDLPVAPAADKPTKYELYVSGDYEIRLFGDSHVYNSSYPILSLNIQVDMETPELRVVHAPSHDIVCDFVDGIAFGSALGVGLRSVNGWWRIVGIKVMPSEDELDAVRDGVKLSLPNEITLAPSQTRIVPISLTQTGPLSPTVTELPVELLVLRETDGTLKSDKTIPIRIVMKLKHTPQWTSTEYTPIKASYMFSQSIPTAFLVLPPKEQNGEDNQAARAPILALHGAGVDIFDQRFWADSLARQMHSWVVMPSGRTSWGLDWHGPSAQDAWATVDALRSILAQNRSLWGSWSLEDSKKVVLVGHSNGGQGAWYLASRFPDRVLGVVPAAGYIKAQAYINLSMSRSAHFIDPSLRGILESSFTPDDNDLFLSNLVDTPVLAVHGADDDNVPTWHTREAVSVLKTWNPAAHITYREDSGQGHWYNSVLQNEQVQTFLDSVFDPSGPAGNHSSSFTLTVAVPSESGPLHGWRVLALDVPGRLARLQVQDNEGFTILKATNTSMISVDMNVYRINAVSINGHTVAADFVGLNGMLWFSKNSEAGTPGWTISDTVPNTGIPSQLTRIHSVLSTAGPLKLVIPAKRPSPELTVALRIAHDLQKFHKLESEITTGEIGRPTTGNVVIIGGAETDFVQRQLESSDSPFRYRNGAWILEDREFIRPSSGIIFLYQRREESAVSLYLMSTDQAGLERAARLFPIRTGVPIPDWVVVGAGADGMGAAGIEGAGVWQTIKSNNWKWRWNAHMSWLD</sequence>
<name>A0ACB8A7B8_9AGAM</name>
<proteinExistence type="predicted"/>
<dbReference type="EMBL" id="MU267776">
    <property type="protein sequence ID" value="KAH7909149.1"/>
    <property type="molecule type" value="Genomic_DNA"/>
</dbReference>
<accession>A0ACB8A7B8</accession>
<comment type="caution">
    <text evidence="1">The sequence shown here is derived from an EMBL/GenBank/DDBJ whole genome shotgun (WGS) entry which is preliminary data.</text>
</comment>
<evidence type="ECO:0000313" key="1">
    <source>
        <dbReference type="EMBL" id="KAH7909149.1"/>
    </source>
</evidence>